<organism evidence="2 3">
    <name type="scientific">Euhalothece natronophila Z-M001</name>
    <dbReference type="NCBI Taxonomy" id="522448"/>
    <lineage>
        <taxon>Bacteria</taxon>
        <taxon>Bacillati</taxon>
        <taxon>Cyanobacteriota</taxon>
        <taxon>Cyanophyceae</taxon>
        <taxon>Oscillatoriophycideae</taxon>
        <taxon>Chroococcales</taxon>
        <taxon>Halothecacae</taxon>
        <taxon>Halothece cluster</taxon>
        <taxon>Euhalothece</taxon>
    </lineage>
</organism>
<evidence type="ECO:0000313" key="2">
    <source>
        <dbReference type="EMBL" id="QDZ39778.1"/>
    </source>
</evidence>
<dbReference type="AlphaFoldDB" id="A0A5B8NLA9"/>
<dbReference type="KEGG" id="enn:FRE64_07385"/>
<keyword evidence="1" id="KW-0732">Signal</keyword>
<dbReference type="OrthoDB" id="485268at2"/>
<keyword evidence="3" id="KW-1185">Reference proteome</keyword>
<gene>
    <name evidence="2" type="ORF">FRE64_07385</name>
</gene>
<accession>A0A5B8NLA9</accession>
<name>A0A5B8NLA9_9CHRO</name>
<evidence type="ECO:0000256" key="1">
    <source>
        <dbReference type="SAM" id="SignalP"/>
    </source>
</evidence>
<dbReference type="Proteomes" id="UP000318453">
    <property type="component" value="Chromosome"/>
</dbReference>
<feature type="chain" id="PRO_5022926453" description="Porin family protein" evidence="1">
    <location>
        <begin position="26"/>
        <end position="185"/>
    </location>
</feature>
<evidence type="ECO:0000313" key="3">
    <source>
        <dbReference type="Proteomes" id="UP000318453"/>
    </source>
</evidence>
<feature type="signal peptide" evidence="1">
    <location>
        <begin position="1"/>
        <end position="25"/>
    </location>
</feature>
<dbReference type="InterPro" id="IPR011250">
    <property type="entry name" value="OMP/PagP_B-barrel"/>
</dbReference>
<sequence length="185" mass="19458">MSFKILGLAALVATVTFASAGVAQAAEETMTSNQMQRTGLSGNYVGGGVGFGTGLRDDSDQSKFDGNLQGRVMVPRQATRQLPFSGRGSLLFDGDNVVAVPSVTYDFAVSDRANVYTGLGYSFVGGDGEFTPLGDKNSFIINGGFESVLQDNFVGYTDLKLGTDSFRNNSRGTALSVQAGVGFRF</sequence>
<proteinExistence type="predicted"/>
<reference evidence="2" key="1">
    <citation type="submission" date="2019-08" db="EMBL/GenBank/DDBJ databases">
        <title>Carotenoids and Carotenoid Binding Proteins in the Halophilic Cyanobacterium Euhalothece sp. ZM00.</title>
        <authorList>
            <person name="Cho S.M."/>
            <person name="Song J.Y."/>
            <person name="Park Y.-I."/>
        </authorList>
    </citation>
    <scope>NUCLEOTIDE SEQUENCE [LARGE SCALE GENOMIC DNA]</scope>
    <source>
        <strain evidence="2">Z-M001</strain>
    </source>
</reference>
<dbReference type="EMBL" id="CP042326">
    <property type="protein sequence ID" value="QDZ39778.1"/>
    <property type="molecule type" value="Genomic_DNA"/>
</dbReference>
<dbReference type="RefSeq" id="WP_146295375.1">
    <property type="nucleotide sequence ID" value="NZ_CP042326.1"/>
</dbReference>
<protein>
    <recommendedName>
        <fullName evidence="4">Porin family protein</fullName>
    </recommendedName>
</protein>
<evidence type="ECO:0008006" key="4">
    <source>
        <dbReference type="Google" id="ProtNLM"/>
    </source>
</evidence>
<dbReference type="SUPFAM" id="SSF56925">
    <property type="entry name" value="OMPA-like"/>
    <property type="match status" value="1"/>
</dbReference>